<dbReference type="RefSeq" id="WP_306993179.1">
    <property type="nucleotide sequence ID" value="NZ_JAUSUT010000001.1"/>
</dbReference>
<evidence type="ECO:0000256" key="2">
    <source>
        <dbReference type="ARBA" id="ARBA00011245"/>
    </source>
</evidence>
<reference evidence="12 13" key="1">
    <citation type="submission" date="2023-07" db="EMBL/GenBank/DDBJ databases">
        <title>Sequencing the genomes of 1000 actinobacteria strains.</title>
        <authorList>
            <person name="Klenk H.-P."/>
        </authorList>
    </citation>
    <scope>NUCLEOTIDE SEQUENCE [LARGE SCALE GENOMIC DNA]</scope>
    <source>
        <strain evidence="12 13">DSM 45805</strain>
    </source>
</reference>
<dbReference type="InterPro" id="IPR011707">
    <property type="entry name" value="Cu-oxidase-like_N"/>
</dbReference>
<dbReference type="Pfam" id="PF07731">
    <property type="entry name" value="Cu-oxidase_2"/>
    <property type="match status" value="1"/>
</dbReference>
<dbReference type="InterPro" id="IPR006311">
    <property type="entry name" value="TAT_signal"/>
</dbReference>
<evidence type="ECO:0000313" key="12">
    <source>
        <dbReference type="EMBL" id="MDQ0379705.1"/>
    </source>
</evidence>
<keyword evidence="12" id="KW-0167">Capsid protein</keyword>
<dbReference type="Gene3D" id="2.60.40.420">
    <property type="entry name" value="Cupredoxins - blue copper proteins"/>
    <property type="match status" value="3"/>
</dbReference>
<dbReference type="SUPFAM" id="SSF49503">
    <property type="entry name" value="Cupredoxins"/>
    <property type="match status" value="3"/>
</dbReference>
<dbReference type="PROSITE" id="PS51318">
    <property type="entry name" value="TAT"/>
    <property type="match status" value="1"/>
</dbReference>
<evidence type="ECO:0000259" key="11">
    <source>
        <dbReference type="Pfam" id="PF07732"/>
    </source>
</evidence>
<dbReference type="InterPro" id="IPR019546">
    <property type="entry name" value="TAT_signal_bac_arc"/>
</dbReference>
<comment type="catalytic activity">
    <reaction evidence="9">
        <text>4 Cu(+) + O2 + 4 H(+) = 4 Cu(2+) + 2 H2O</text>
        <dbReference type="Rhea" id="RHEA:30083"/>
        <dbReference type="ChEBI" id="CHEBI:15377"/>
        <dbReference type="ChEBI" id="CHEBI:15378"/>
        <dbReference type="ChEBI" id="CHEBI:15379"/>
        <dbReference type="ChEBI" id="CHEBI:29036"/>
        <dbReference type="ChEBI" id="CHEBI:49552"/>
        <dbReference type="EC" id="1.16.3.4"/>
    </reaction>
    <physiologicalReaction direction="left-to-right" evidence="9">
        <dbReference type="Rhea" id="RHEA:30084"/>
    </physiologicalReaction>
</comment>
<keyword evidence="13" id="KW-1185">Reference proteome</keyword>
<evidence type="ECO:0000313" key="13">
    <source>
        <dbReference type="Proteomes" id="UP001229651"/>
    </source>
</evidence>
<dbReference type="Pfam" id="PF07732">
    <property type="entry name" value="Cu-oxidase_3"/>
    <property type="match status" value="1"/>
</dbReference>
<evidence type="ECO:0000256" key="5">
    <source>
        <dbReference type="ARBA" id="ARBA00038978"/>
    </source>
</evidence>
<sequence length="482" mass="53535">MRITRRGFLGALGLAGLGAAGFGPLLATPNQTAELLRSTARLPRPFTAPLPIPPQVTGDRVTITQRQAEQEILPGLRTPIFGYDGRWPGPTVVSRAGRPTVVTHVNDLPVPVAVHLHGGHTPPEHDGYPTDLVRDRHDYVYPGTQRAATLWYHDHRMDFTGPQVYRGLAGFHLVRDDEEDALPLPRGDREIPLMITDRAFAEDGSFAYPSLDPELRRPGVAEDFMEGVLGDVVLVNGAPWPVLEVDAVRYRFRILNASNARRYLLALRPGAPLVQIGSDGGLLDAPVTHTELPVAPGERFDVVVDFAGFAPGSDVTLRNLLGDGTTSDVMRFRVVRTATDDSAVPPVLSRVERLDPGRAVRTREWRFSLEHHGDRHLWTVNGDRFAPDRPQAEPLLGQIEIWRIVSDAHHPFHVHLNPFQVLARRGHPPSPSDAGWKDTVDVRPHEYVDLAVRFTDYAGRYVVHCHNLEHEDMAMMAAFTTR</sequence>
<dbReference type="CDD" id="cd14448">
    <property type="entry name" value="CuRO_2_BOD_CotA_like"/>
    <property type="match status" value="1"/>
</dbReference>
<keyword evidence="3" id="KW-0479">Metal-binding</keyword>
<keyword evidence="12" id="KW-0946">Virion</keyword>
<dbReference type="InterPro" id="IPR011706">
    <property type="entry name" value="Cu-oxidase_C"/>
</dbReference>
<evidence type="ECO:0000256" key="6">
    <source>
        <dbReference type="ARBA" id="ARBA00041027"/>
    </source>
</evidence>
<dbReference type="PANTHER" id="PTHR48267">
    <property type="entry name" value="CUPREDOXIN SUPERFAMILY PROTEIN"/>
    <property type="match status" value="1"/>
</dbReference>
<evidence type="ECO:0000256" key="1">
    <source>
        <dbReference type="ARBA" id="ARBA00010609"/>
    </source>
</evidence>
<dbReference type="NCBIfam" id="TIGR01409">
    <property type="entry name" value="TAT_signal_seq"/>
    <property type="match status" value="1"/>
</dbReference>
<dbReference type="Proteomes" id="UP001229651">
    <property type="component" value="Unassembled WGS sequence"/>
</dbReference>
<evidence type="ECO:0000256" key="8">
    <source>
        <dbReference type="ARBA" id="ARBA00043090"/>
    </source>
</evidence>
<evidence type="ECO:0000256" key="7">
    <source>
        <dbReference type="ARBA" id="ARBA00042896"/>
    </source>
</evidence>
<protein>
    <recommendedName>
        <fullName evidence="6">Multicopper oxidase CueO</fullName>
        <ecNumber evidence="5">1.16.3.4</ecNumber>
    </recommendedName>
    <alternativeName>
        <fullName evidence="7">Copper efflux oxidase</fullName>
    </alternativeName>
    <alternativeName>
        <fullName evidence="8">Cuprous oxidase</fullName>
    </alternativeName>
</protein>
<name>A0ABU0EXX3_9PSEU</name>
<dbReference type="PANTHER" id="PTHR48267:SF1">
    <property type="entry name" value="BILIRUBIN OXIDASE"/>
    <property type="match status" value="1"/>
</dbReference>
<dbReference type="PROSITE" id="PS00080">
    <property type="entry name" value="MULTICOPPER_OXIDASE2"/>
    <property type="match status" value="1"/>
</dbReference>
<evidence type="ECO:0000256" key="3">
    <source>
        <dbReference type="ARBA" id="ARBA00022723"/>
    </source>
</evidence>
<accession>A0ABU0EXX3</accession>
<evidence type="ECO:0000259" key="10">
    <source>
        <dbReference type="Pfam" id="PF07731"/>
    </source>
</evidence>
<comment type="caution">
    <text evidence="12">The sequence shown here is derived from an EMBL/GenBank/DDBJ whole genome shotgun (WGS) entry which is preliminary data.</text>
</comment>
<organism evidence="12 13">
    <name type="scientific">Amycolatopsis thermophila</name>
    <dbReference type="NCBI Taxonomy" id="206084"/>
    <lineage>
        <taxon>Bacteria</taxon>
        <taxon>Bacillati</taxon>
        <taxon>Actinomycetota</taxon>
        <taxon>Actinomycetes</taxon>
        <taxon>Pseudonocardiales</taxon>
        <taxon>Pseudonocardiaceae</taxon>
        <taxon>Amycolatopsis</taxon>
    </lineage>
</organism>
<feature type="domain" description="Plastocyanin-like" evidence="11">
    <location>
        <begin position="72"/>
        <end position="178"/>
    </location>
</feature>
<evidence type="ECO:0000256" key="4">
    <source>
        <dbReference type="ARBA" id="ARBA00023002"/>
    </source>
</evidence>
<gene>
    <name evidence="12" type="ORF">FB470_003699</name>
</gene>
<proteinExistence type="inferred from homology"/>
<evidence type="ECO:0000256" key="9">
    <source>
        <dbReference type="ARBA" id="ARBA00048092"/>
    </source>
</evidence>
<dbReference type="InterPro" id="IPR002355">
    <property type="entry name" value="Cu_oxidase_Cu_BS"/>
</dbReference>
<comment type="subunit">
    <text evidence="2">Monomer.</text>
</comment>
<dbReference type="InterPro" id="IPR008972">
    <property type="entry name" value="Cupredoxin"/>
</dbReference>
<comment type="similarity">
    <text evidence="1">Belongs to the multicopper oxidase family.</text>
</comment>
<dbReference type="EMBL" id="JAUSUT010000001">
    <property type="protein sequence ID" value="MDQ0379705.1"/>
    <property type="molecule type" value="Genomic_DNA"/>
</dbReference>
<keyword evidence="4" id="KW-0560">Oxidoreductase</keyword>
<feature type="domain" description="Plastocyanin-like" evidence="10">
    <location>
        <begin position="373"/>
        <end position="481"/>
    </location>
</feature>
<dbReference type="EC" id="1.16.3.4" evidence="5"/>
<dbReference type="InterPro" id="IPR045087">
    <property type="entry name" value="Cu-oxidase_fam"/>
</dbReference>